<gene>
    <name evidence="2" type="ORF">HD592_001489</name>
</gene>
<dbReference type="RefSeq" id="WP_184452995.1">
    <property type="nucleotide sequence ID" value="NZ_JACHMK010000001.1"/>
</dbReference>
<feature type="chain" id="PRO_5038976083" evidence="1">
    <location>
        <begin position="20"/>
        <end position="334"/>
    </location>
</feature>
<keyword evidence="1" id="KW-0732">Signal</keyword>
<keyword evidence="3" id="KW-1185">Reference proteome</keyword>
<evidence type="ECO:0000313" key="2">
    <source>
        <dbReference type="EMBL" id="MBB6334924.1"/>
    </source>
</evidence>
<dbReference type="Proteomes" id="UP000617426">
    <property type="component" value="Unassembled WGS sequence"/>
</dbReference>
<proteinExistence type="predicted"/>
<feature type="signal peptide" evidence="1">
    <location>
        <begin position="1"/>
        <end position="19"/>
    </location>
</feature>
<accession>A0A923IZN1</accession>
<comment type="caution">
    <text evidence="2">The sequence shown here is derived from an EMBL/GenBank/DDBJ whole genome shotgun (WGS) entry which is preliminary data.</text>
</comment>
<dbReference type="AlphaFoldDB" id="A0A923IZN1"/>
<protein>
    <submittedName>
        <fullName evidence="2">Uncharacterized protein</fullName>
    </submittedName>
</protein>
<reference evidence="2" key="1">
    <citation type="submission" date="2020-08" db="EMBL/GenBank/DDBJ databases">
        <title>Sequencing the genomes of 1000 actinobacteria strains.</title>
        <authorList>
            <person name="Klenk H.-P."/>
        </authorList>
    </citation>
    <scope>NUCLEOTIDE SEQUENCE</scope>
    <source>
        <strain evidence="2">DSM 10695</strain>
    </source>
</reference>
<sequence length="334" mass="34543">MTRRVAVAGVAVIAALALGACSTGELVAKETAQSAQQAPNLDADRVDEVLEEVALTLDKADSALDKGAFEERIIAGAARTRAAQYAYAQASGDTIPSLDLTPQNLAVTNSAQWPRAILNIRQADASQLPVVQVFVQSDARSSYALTAWCRMLGGTSVTMPAIEQGSAFVTNDSPGFVSTPEEALKAYVDMLNAGQTSSEAFAGDEFTAQYLDTVKTLASSLEAAGTVTANAAATSDPIAGVVLQDGSALVAANFTYTLNYSRTIAKSTMRLGGQTATMNSGDDDTVKGTAIVTYVATVLINIPSSSQGGVSRIVGADRVIESVAMDDSTNPDNA</sequence>
<evidence type="ECO:0000313" key="3">
    <source>
        <dbReference type="Proteomes" id="UP000617426"/>
    </source>
</evidence>
<evidence type="ECO:0000256" key="1">
    <source>
        <dbReference type="SAM" id="SignalP"/>
    </source>
</evidence>
<organism evidence="2 3">
    <name type="scientific">Schaalia hyovaginalis</name>
    <dbReference type="NCBI Taxonomy" id="29316"/>
    <lineage>
        <taxon>Bacteria</taxon>
        <taxon>Bacillati</taxon>
        <taxon>Actinomycetota</taxon>
        <taxon>Actinomycetes</taxon>
        <taxon>Actinomycetales</taxon>
        <taxon>Actinomycetaceae</taxon>
        <taxon>Schaalia</taxon>
    </lineage>
</organism>
<dbReference type="EMBL" id="JACHMK010000001">
    <property type="protein sequence ID" value="MBB6334924.1"/>
    <property type="molecule type" value="Genomic_DNA"/>
</dbReference>
<name>A0A923IZN1_9ACTO</name>
<dbReference type="PROSITE" id="PS51257">
    <property type="entry name" value="PROKAR_LIPOPROTEIN"/>
    <property type="match status" value="1"/>
</dbReference>